<evidence type="ECO:0000256" key="2">
    <source>
        <dbReference type="ARBA" id="ARBA00010527"/>
    </source>
</evidence>
<dbReference type="PRINTS" id="PR01900">
    <property type="entry name" value="YIDCPROTEIN"/>
</dbReference>
<dbReference type="GO" id="GO:0015031">
    <property type="term" value="P:protein transport"/>
    <property type="evidence" value="ECO:0007669"/>
    <property type="project" value="UniProtKB-KW"/>
</dbReference>
<dbReference type="RefSeq" id="WP_091682750.1">
    <property type="nucleotide sequence ID" value="NZ_FOSN01000010.1"/>
</dbReference>
<comment type="subcellular location">
    <subcellularLocation>
        <location evidence="1">Cell inner membrane</location>
        <topology evidence="1">Multi-pass membrane protein</topology>
    </subcellularLocation>
    <subcellularLocation>
        <location evidence="13">Cell membrane</location>
        <topology evidence="13">Multi-pass membrane protein</topology>
    </subcellularLocation>
</comment>
<proteinExistence type="inferred from homology"/>
<comment type="subunit">
    <text evidence="13">Interacts with the Sec translocase complex via SecD. Specifically interacts with transmembrane segments of nascent integral membrane proteins during membrane integration.</text>
</comment>
<feature type="domain" description="Membrane insertase YidC N-terminal" evidence="16">
    <location>
        <begin position="97"/>
        <end position="379"/>
    </location>
</feature>
<dbReference type="PRINTS" id="PR00701">
    <property type="entry name" value="60KDINNERMP"/>
</dbReference>
<dbReference type="Pfam" id="PF14849">
    <property type="entry name" value="YidC_periplas"/>
    <property type="match status" value="1"/>
</dbReference>
<dbReference type="InterPro" id="IPR028053">
    <property type="entry name" value="Membr_insert_YidC_N"/>
</dbReference>
<dbReference type="InterPro" id="IPR028055">
    <property type="entry name" value="YidC/Oxa/ALB_C"/>
</dbReference>
<dbReference type="GO" id="GO:0032977">
    <property type="term" value="F:membrane insertase activity"/>
    <property type="evidence" value="ECO:0007669"/>
    <property type="project" value="InterPro"/>
</dbReference>
<evidence type="ECO:0000256" key="4">
    <source>
        <dbReference type="ARBA" id="ARBA00022448"/>
    </source>
</evidence>
<dbReference type="GO" id="GO:0005886">
    <property type="term" value="C:plasma membrane"/>
    <property type="evidence" value="ECO:0007669"/>
    <property type="project" value="UniProtKB-SubCell"/>
</dbReference>
<sequence length="615" mass="67350">MVDEKRNLFLAIGLSCLVVLGWNTFFNVPQYDKARQAQILAQRHAAQQAANPAAGQQAGQPDAASGALGQGSAQDSAPAVPESPPLTRAEALAASPRIRLDTPALSGSIALRGGRIDDVALKGYRETPDPSSPIIVLLSPAGSPAPYYAETGFIAAPAETIAPPGPDTLWTADREVLTAEAPVTLTFDNGQGLIFRRKIAVDDRYMFTVTNSVENKSGRVISLAPYGLVSRHGLPQILNYSVLHEGFVGLVGESGLQDYKYGKIAKEDGARKTFKGTGGWLGITDKYWAATVIPDQSAPVEGGFSERGESPKTTYLADFVGEARTVAPGATAETTARVFAGAKETDTLDAYERNLGIPKFDLLIDWGWFYFITRPMFKLLDFLYKFTGNFGVAILLTTVIVKGLFFPLANRSYLSMAKMKNVAPQVAAIKARYPDDKHKQQVETMALYKRDKINPVAGCLPMLIQIPIFFSLYKVLFITIEMRQAPFFGWIHDLSKPDPTNVFTLFGLLPFDPTQIPVFGAFLALGIWPLIMGVTMFIQMKMNPEPADEMQKKIFTWMPVVFTFSLGSFPSGLVIYWAWNNTLSVIQQGMIMKKAGAKIELWDNLAGMFRKKATS</sequence>
<evidence type="ECO:0000256" key="7">
    <source>
        <dbReference type="ARBA" id="ARBA00022927"/>
    </source>
</evidence>
<dbReference type="CDD" id="cd20070">
    <property type="entry name" value="5TM_YidC_Alb3"/>
    <property type="match status" value="1"/>
</dbReference>
<feature type="compositionally biased region" description="Low complexity" evidence="14">
    <location>
        <begin position="48"/>
        <end position="77"/>
    </location>
</feature>
<evidence type="ECO:0000256" key="12">
    <source>
        <dbReference type="ARBA" id="ARBA00033342"/>
    </source>
</evidence>
<evidence type="ECO:0000256" key="1">
    <source>
        <dbReference type="ARBA" id="ARBA00004429"/>
    </source>
</evidence>
<feature type="transmembrane region" description="Helical" evidence="13">
    <location>
        <begin position="516"/>
        <end position="538"/>
    </location>
</feature>
<keyword evidence="7 13" id="KW-0653">Protein transport</keyword>
<dbReference type="InterPro" id="IPR047196">
    <property type="entry name" value="YidC_ALB_C"/>
</dbReference>
<dbReference type="CDD" id="cd19961">
    <property type="entry name" value="EcYidC-like_peri"/>
    <property type="match status" value="1"/>
</dbReference>
<evidence type="ECO:0000259" key="16">
    <source>
        <dbReference type="Pfam" id="PF14849"/>
    </source>
</evidence>
<dbReference type="PANTHER" id="PTHR12428:SF65">
    <property type="entry name" value="CYTOCHROME C OXIDASE ASSEMBLY PROTEIN COX18, MITOCHONDRIAL"/>
    <property type="match status" value="1"/>
</dbReference>
<feature type="transmembrane region" description="Helical" evidence="13">
    <location>
        <begin position="559"/>
        <end position="579"/>
    </location>
</feature>
<keyword evidence="5 13" id="KW-1003">Cell membrane</keyword>
<reference evidence="17 18" key="1">
    <citation type="submission" date="2016-10" db="EMBL/GenBank/DDBJ databases">
        <authorList>
            <person name="de Groot N.N."/>
        </authorList>
    </citation>
    <scope>NUCLEOTIDE SEQUENCE [LARGE SCALE GENOMIC DNA]</scope>
    <source>
        <strain evidence="17 18">NE2</strain>
    </source>
</reference>
<evidence type="ECO:0000313" key="17">
    <source>
        <dbReference type="EMBL" id="SFK54937.1"/>
    </source>
</evidence>
<evidence type="ECO:0000256" key="5">
    <source>
        <dbReference type="ARBA" id="ARBA00022475"/>
    </source>
</evidence>
<evidence type="ECO:0000256" key="14">
    <source>
        <dbReference type="SAM" id="MobiDB-lite"/>
    </source>
</evidence>
<evidence type="ECO:0000259" key="15">
    <source>
        <dbReference type="Pfam" id="PF02096"/>
    </source>
</evidence>
<feature type="domain" description="Membrane insertase YidC/Oxa/ALB C-terminal" evidence="15">
    <location>
        <begin position="390"/>
        <end position="593"/>
    </location>
</feature>
<dbReference type="InterPro" id="IPR001708">
    <property type="entry name" value="YidC/ALB3/OXA1/COX18"/>
</dbReference>
<evidence type="ECO:0000256" key="11">
    <source>
        <dbReference type="ARBA" id="ARBA00033245"/>
    </source>
</evidence>
<keyword evidence="6 13" id="KW-0812">Transmembrane</keyword>
<evidence type="ECO:0000313" key="18">
    <source>
        <dbReference type="Proteomes" id="UP000198755"/>
    </source>
</evidence>
<dbReference type="NCBIfam" id="TIGR03593">
    <property type="entry name" value="yidC_nterm"/>
    <property type="match status" value="1"/>
</dbReference>
<comment type="similarity">
    <text evidence="2 13">Belongs to the OXA1/ALB3/YidC family. Type 1 subfamily.</text>
</comment>
<keyword evidence="8 13" id="KW-1133">Transmembrane helix</keyword>
<comment type="function">
    <text evidence="13">Required for the insertion and/or proper folding and/or complex formation of integral membrane proteins into the membrane. Involved in integration of membrane proteins that insert both dependently and independently of the Sec translocase complex, as well as at least some lipoproteins. Aids folding of multispanning membrane proteins.</text>
</comment>
<dbReference type="InterPro" id="IPR019998">
    <property type="entry name" value="Membr_insert_YidC"/>
</dbReference>
<dbReference type="STRING" id="1612308.SAMN05444581_11057"/>
<keyword evidence="18" id="KW-1185">Reference proteome</keyword>
<keyword evidence="9 13" id="KW-0472">Membrane</keyword>
<keyword evidence="4 13" id="KW-0813">Transport</keyword>
<evidence type="ECO:0000256" key="13">
    <source>
        <dbReference type="HAMAP-Rule" id="MF_01810"/>
    </source>
</evidence>
<evidence type="ECO:0000256" key="10">
    <source>
        <dbReference type="ARBA" id="ARBA00023186"/>
    </source>
</evidence>
<evidence type="ECO:0000256" key="3">
    <source>
        <dbReference type="ARBA" id="ARBA00015325"/>
    </source>
</evidence>
<dbReference type="Gene3D" id="2.70.98.90">
    <property type="match status" value="1"/>
</dbReference>
<evidence type="ECO:0000256" key="6">
    <source>
        <dbReference type="ARBA" id="ARBA00022692"/>
    </source>
</evidence>
<keyword evidence="10 13" id="KW-0143">Chaperone</keyword>
<name>A0A1I4AFW3_9HYPH</name>
<dbReference type="InterPro" id="IPR038221">
    <property type="entry name" value="YidC_periplasmic_sf"/>
</dbReference>
<dbReference type="GO" id="GO:0051205">
    <property type="term" value="P:protein insertion into membrane"/>
    <property type="evidence" value="ECO:0007669"/>
    <property type="project" value="TreeGrafter"/>
</dbReference>
<dbReference type="OrthoDB" id="9780552at2"/>
<dbReference type="Proteomes" id="UP000198755">
    <property type="component" value="Unassembled WGS sequence"/>
</dbReference>
<feature type="transmembrane region" description="Helical" evidence="13">
    <location>
        <begin position="390"/>
        <end position="409"/>
    </location>
</feature>
<dbReference type="PANTHER" id="PTHR12428">
    <property type="entry name" value="OXA1"/>
    <property type="match status" value="1"/>
</dbReference>
<dbReference type="EMBL" id="FOSN01000010">
    <property type="protein sequence ID" value="SFK54937.1"/>
    <property type="molecule type" value="Genomic_DNA"/>
</dbReference>
<dbReference type="Pfam" id="PF02096">
    <property type="entry name" value="60KD_IMP"/>
    <property type="match status" value="1"/>
</dbReference>
<feature type="transmembrane region" description="Helical" evidence="13">
    <location>
        <begin position="459"/>
        <end position="480"/>
    </location>
</feature>
<gene>
    <name evidence="13" type="primary">yidC</name>
    <name evidence="17" type="ORF">SAMN05444581_11057</name>
</gene>
<dbReference type="NCBIfam" id="NF002353">
    <property type="entry name" value="PRK01318.1-4"/>
    <property type="match status" value="1"/>
</dbReference>
<evidence type="ECO:0000256" key="8">
    <source>
        <dbReference type="ARBA" id="ARBA00022989"/>
    </source>
</evidence>
<dbReference type="NCBIfam" id="TIGR03592">
    <property type="entry name" value="yidC_oxa1_cterm"/>
    <property type="match status" value="1"/>
</dbReference>
<accession>A0A1I4AFW3</accession>
<protein>
    <recommendedName>
        <fullName evidence="3 13">Membrane protein insertase YidC</fullName>
    </recommendedName>
    <alternativeName>
        <fullName evidence="12 13">Foldase YidC</fullName>
    </alternativeName>
    <alternativeName>
        <fullName evidence="11 13">Membrane integrase YidC</fullName>
    </alternativeName>
    <alternativeName>
        <fullName evidence="13">Membrane protein YidC</fullName>
    </alternativeName>
</protein>
<dbReference type="HAMAP" id="MF_01810">
    <property type="entry name" value="YidC_type1"/>
    <property type="match status" value="1"/>
</dbReference>
<dbReference type="AlphaFoldDB" id="A0A1I4AFW3"/>
<evidence type="ECO:0000256" key="9">
    <source>
        <dbReference type="ARBA" id="ARBA00023136"/>
    </source>
</evidence>
<organism evidence="17 18">
    <name type="scientific">Methylocapsa palsarum</name>
    <dbReference type="NCBI Taxonomy" id="1612308"/>
    <lineage>
        <taxon>Bacteria</taxon>
        <taxon>Pseudomonadati</taxon>
        <taxon>Pseudomonadota</taxon>
        <taxon>Alphaproteobacteria</taxon>
        <taxon>Hyphomicrobiales</taxon>
        <taxon>Beijerinckiaceae</taxon>
        <taxon>Methylocapsa</taxon>
    </lineage>
</organism>
<feature type="region of interest" description="Disordered" evidence="14">
    <location>
        <begin position="48"/>
        <end position="84"/>
    </location>
</feature>